<feature type="transmembrane region" description="Helical" evidence="1">
    <location>
        <begin position="145"/>
        <end position="175"/>
    </location>
</feature>
<protein>
    <submittedName>
        <fullName evidence="3">Fatty acid desaturase</fullName>
    </submittedName>
</protein>
<feature type="transmembrane region" description="Helical" evidence="1">
    <location>
        <begin position="61"/>
        <end position="78"/>
    </location>
</feature>
<proteinExistence type="predicted"/>
<evidence type="ECO:0000313" key="3">
    <source>
        <dbReference type="EMBL" id="MBD9358611.1"/>
    </source>
</evidence>
<feature type="transmembrane region" description="Helical" evidence="1">
    <location>
        <begin position="238"/>
        <end position="256"/>
    </location>
</feature>
<organism evidence="3 4">
    <name type="scientific">Methylomonas albis</name>
    <dbReference type="NCBI Taxonomy" id="1854563"/>
    <lineage>
        <taxon>Bacteria</taxon>
        <taxon>Pseudomonadati</taxon>
        <taxon>Pseudomonadota</taxon>
        <taxon>Gammaproteobacteria</taxon>
        <taxon>Methylococcales</taxon>
        <taxon>Methylococcaceae</taxon>
        <taxon>Methylomonas</taxon>
    </lineage>
</organism>
<evidence type="ECO:0000313" key="4">
    <source>
        <dbReference type="Proteomes" id="UP000652176"/>
    </source>
</evidence>
<feature type="transmembrane region" description="Helical" evidence="1">
    <location>
        <begin position="37"/>
        <end position="55"/>
    </location>
</feature>
<keyword evidence="1" id="KW-0472">Membrane</keyword>
<name>A0ABR9D732_9GAMM</name>
<gene>
    <name evidence="3" type="ORF">IE877_22495</name>
</gene>
<evidence type="ECO:0000259" key="2">
    <source>
        <dbReference type="Pfam" id="PF00487"/>
    </source>
</evidence>
<feature type="domain" description="Fatty acid desaturase" evidence="2">
    <location>
        <begin position="67"/>
        <end position="330"/>
    </location>
</feature>
<accession>A0ABR9D732</accession>
<dbReference type="Proteomes" id="UP000652176">
    <property type="component" value="Unassembled WGS sequence"/>
</dbReference>
<sequence>MVTIHPQLIEKDERTTNLDLSKYIPNINTYLNPRPTIYWLDFIGSVFATNLFIYISVKTTSFSPLQLIFIIAAAIFLYRSTGFIHEAVHVGKQISFFPIAFNILFGFVHKLPLYSYHPHKYHHHTKTYGTRNDPEYELLKGTARYLIFIPFFSQMAFPLLFLVRFGFFPILLPFIGKKGRNYVYRFASTAVLNLQFQRPLPDKKERTEWYQQDAACFFYNCIFFYFMASGYWPWKVLYVWYGITYLASLFNFYRTLSVHNYYSNFENTNFKQQILDTNTYEGSCVLGWLYPIGTRFHALHHLFPQIPYHNLAKMHRLVLSNLPDNHPYRETIVSSFISATERLPH</sequence>
<keyword evidence="4" id="KW-1185">Reference proteome</keyword>
<keyword evidence="1" id="KW-0812">Transmembrane</keyword>
<comment type="caution">
    <text evidence="3">The sequence shown here is derived from an EMBL/GenBank/DDBJ whole genome shotgun (WGS) entry which is preliminary data.</text>
</comment>
<keyword evidence="1" id="KW-1133">Transmembrane helix</keyword>
<feature type="transmembrane region" description="Helical" evidence="1">
    <location>
        <begin position="90"/>
        <end position="108"/>
    </location>
</feature>
<feature type="transmembrane region" description="Helical" evidence="1">
    <location>
        <begin position="214"/>
        <end position="232"/>
    </location>
</feature>
<dbReference type="EMBL" id="JACXSS010000001">
    <property type="protein sequence ID" value="MBD9358611.1"/>
    <property type="molecule type" value="Genomic_DNA"/>
</dbReference>
<dbReference type="Pfam" id="PF00487">
    <property type="entry name" value="FA_desaturase"/>
    <property type="match status" value="1"/>
</dbReference>
<reference evidence="3 4" key="1">
    <citation type="submission" date="2020-09" db="EMBL/GenBank/DDBJ databases">
        <title>Methylomonas albis sp. nov. and Methylomonas fluvii sp. nov.: Two cold-adapted methanotrophs from the River Elbe and an amended description of Methylovulum psychrotolerans strain Eb1.</title>
        <authorList>
            <person name="Bussmann I.K."/>
            <person name="Klings K.-W."/>
            <person name="Warnstedt J."/>
            <person name="Hoppert M."/>
            <person name="Saborowski A."/>
            <person name="Horn F."/>
            <person name="Liebner S."/>
        </authorList>
    </citation>
    <scope>NUCLEOTIDE SEQUENCE [LARGE SCALE GENOMIC DNA]</scope>
    <source>
        <strain evidence="3 4">EbA</strain>
    </source>
</reference>
<dbReference type="RefSeq" id="WP_192376837.1">
    <property type="nucleotide sequence ID" value="NZ_CAJHIV010000001.1"/>
</dbReference>
<evidence type="ECO:0000256" key="1">
    <source>
        <dbReference type="SAM" id="Phobius"/>
    </source>
</evidence>
<dbReference type="InterPro" id="IPR005804">
    <property type="entry name" value="FA_desaturase_dom"/>
</dbReference>